<dbReference type="EMBL" id="SZWE01000001">
    <property type="protein sequence ID" value="MRU13981.1"/>
    <property type="molecule type" value="Genomic_DNA"/>
</dbReference>
<evidence type="ECO:0000256" key="4">
    <source>
        <dbReference type="ARBA" id="ARBA00023136"/>
    </source>
</evidence>
<evidence type="ECO:0000313" key="7">
    <source>
        <dbReference type="Proteomes" id="UP000564704"/>
    </source>
</evidence>
<protein>
    <submittedName>
        <fullName evidence="6">DMT family transporter</fullName>
    </submittedName>
</protein>
<dbReference type="PANTHER" id="PTHR22911">
    <property type="entry name" value="ACYL-MALONYL CONDENSING ENZYME-RELATED"/>
    <property type="match status" value="1"/>
</dbReference>
<keyword evidence="2 5" id="KW-0812">Transmembrane</keyword>
<feature type="transmembrane region" description="Helical" evidence="5">
    <location>
        <begin position="99"/>
        <end position="119"/>
    </location>
</feature>
<comment type="caution">
    <text evidence="6">The sequence shown here is derived from an EMBL/GenBank/DDBJ whole genome shotgun (WGS) entry which is preliminary data.</text>
</comment>
<dbReference type="PANTHER" id="PTHR22911:SF6">
    <property type="entry name" value="SOLUTE CARRIER FAMILY 35 MEMBER G1"/>
    <property type="match status" value="1"/>
</dbReference>
<organism evidence="6 7">
    <name type="scientific">Roseovarius bejariae</name>
    <dbReference type="NCBI Taxonomy" id="2576383"/>
    <lineage>
        <taxon>Bacteria</taxon>
        <taxon>Pseudomonadati</taxon>
        <taxon>Pseudomonadota</taxon>
        <taxon>Alphaproteobacteria</taxon>
        <taxon>Rhodobacterales</taxon>
        <taxon>Roseobacteraceae</taxon>
        <taxon>Roseovarius</taxon>
    </lineage>
</organism>
<feature type="transmembrane region" description="Helical" evidence="5">
    <location>
        <begin position="126"/>
        <end position="145"/>
    </location>
</feature>
<feature type="transmembrane region" description="Helical" evidence="5">
    <location>
        <begin position="184"/>
        <end position="204"/>
    </location>
</feature>
<feature type="transmembrane region" description="Helical" evidence="5">
    <location>
        <begin position="210"/>
        <end position="227"/>
    </location>
</feature>
<feature type="transmembrane region" description="Helical" evidence="5">
    <location>
        <begin position="74"/>
        <end position="93"/>
    </location>
</feature>
<gene>
    <name evidence="6" type="ORF">FDP25_00900</name>
</gene>
<dbReference type="InterPro" id="IPR037185">
    <property type="entry name" value="EmrE-like"/>
</dbReference>
<dbReference type="GO" id="GO:0016020">
    <property type="term" value="C:membrane"/>
    <property type="evidence" value="ECO:0007669"/>
    <property type="project" value="UniProtKB-SubCell"/>
</dbReference>
<evidence type="ECO:0000256" key="5">
    <source>
        <dbReference type="SAM" id="Phobius"/>
    </source>
</evidence>
<feature type="transmembrane region" description="Helical" evidence="5">
    <location>
        <begin position="151"/>
        <end position="172"/>
    </location>
</feature>
<dbReference type="SUPFAM" id="SSF103481">
    <property type="entry name" value="Multidrug resistance efflux transporter EmrE"/>
    <property type="match status" value="2"/>
</dbReference>
<reference evidence="6 7" key="1">
    <citation type="submission" date="2019-05" db="EMBL/GenBank/DDBJ databases">
        <title>Roseovarius bejariae sp. nov., a moderately halophylic bacterium isolated from a saline soil in Rambla Salada (Murcia).</title>
        <authorList>
            <person name="Castro D.J."/>
            <person name="Gomez-Altuve A."/>
            <person name="Reina J.C."/>
            <person name="Rodriguez M."/>
            <person name="Sampedro I."/>
            <person name="Llamas I."/>
            <person name="Martinez-Checa F."/>
        </authorList>
    </citation>
    <scope>NUCLEOTIDE SEQUENCE [LARGE SCALE GENOMIC DNA]</scope>
    <source>
        <strain evidence="6 7">A21</strain>
    </source>
</reference>
<dbReference type="RefSeq" id="WP_154148304.1">
    <property type="nucleotide sequence ID" value="NZ_SZWE01000001.1"/>
</dbReference>
<evidence type="ECO:0000256" key="2">
    <source>
        <dbReference type="ARBA" id="ARBA00022692"/>
    </source>
</evidence>
<sequence>MSNPPVIPGLVLCLFYTVLITGADAITKAFGQAYAAPQLFALSGLLVAGFSLVMGRIGAGGTQGLRTHCPRAMALRSGATVFGSLAFYHAFTLLPFAEVFIFVALIPILSALLSGPVLGEAVRGPAWGALGLGALGVMCLFPGGFTMIGAGHLIALMAVLLGTVSLVTARYIGRRDNNLLAQVFYPNLALGLVMCAALPFVYVPMTAQDVAWAVGYAVLLFTARWVLVAALQVLPAYVVTPLMNMQFVWMVMIGALVFGEAPGPGVYLGALIVIAAGLWVLREQARPVIKPTPALPAE</sequence>
<feature type="transmembrane region" description="Helical" evidence="5">
    <location>
        <begin position="35"/>
        <end position="53"/>
    </location>
</feature>
<evidence type="ECO:0000313" key="6">
    <source>
        <dbReference type="EMBL" id="MRU13981.1"/>
    </source>
</evidence>
<evidence type="ECO:0000256" key="1">
    <source>
        <dbReference type="ARBA" id="ARBA00004141"/>
    </source>
</evidence>
<dbReference type="AlphaFoldDB" id="A0A844CFE9"/>
<keyword evidence="4 5" id="KW-0472">Membrane</keyword>
<keyword evidence="7" id="KW-1185">Reference proteome</keyword>
<dbReference type="OrthoDB" id="7818056at2"/>
<name>A0A844CFE9_9RHOB</name>
<proteinExistence type="predicted"/>
<evidence type="ECO:0000256" key="3">
    <source>
        <dbReference type="ARBA" id="ARBA00022989"/>
    </source>
</evidence>
<dbReference type="Proteomes" id="UP000564704">
    <property type="component" value="Unassembled WGS sequence"/>
</dbReference>
<comment type="subcellular location">
    <subcellularLocation>
        <location evidence="1">Membrane</location>
        <topology evidence="1">Multi-pass membrane protein</topology>
    </subcellularLocation>
</comment>
<feature type="transmembrane region" description="Helical" evidence="5">
    <location>
        <begin position="264"/>
        <end position="281"/>
    </location>
</feature>
<keyword evidence="3 5" id="KW-1133">Transmembrane helix</keyword>
<accession>A0A844CFE9</accession>
<feature type="transmembrane region" description="Helical" evidence="5">
    <location>
        <begin position="234"/>
        <end position="258"/>
    </location>
</feature>